<dbReference type="NCBIfam" id="TIGR00109">
    <property type="entry name" value="hemH"/>
    <property type="match status" value="1"/>
</dbReference>
<dbReference type="GO" id="GO:0004325">
    <property type="term" value="F:ferrochelatase activity"/>
    <property type="evidence" value="ECO:0007669"/>
    <property type="project" value="UniProtKB-UniRule"/>
</dbReference>
<dbReference type="Gene3D" id="3.40.50.1400">
    <property type="match status" value="2"/>
</dbReference>
<dbReference type="GO" id="GO:0006783">
    <property type="term" value="P:heme biosynthetic process"/>
    <property type="evidence" value="ECO:0007669"/>
    <property type="project" value="UniProtKB-UniRule"/>
</dbReference>
<dbReference type="AlphaFoldDB" id="A0A7X0UBT1"/>
<dbReference type="InterPro" id="IPR019772">
    <property type="entry name" value="Ferrochelatase_AS"/>
</dbReference>
<comment type="function">
    <text evidence="9 10">Catalyzes the ferrous insertion into protoporphyrin IX.</text>
</comment>
<feature type="binding site" evidence="9">
    <location>
        <position position="290"/>
    </location>
    <ligand>
        <name>Fe(2+)</name>
        <dbReference type="ChEBI" id="CHEBI:29033"/>
    </ligand>
</feature>
<accession>A0A7X0UBT1</accession>
<comment type="catalytic activity">
    <reaction evidence="9 10">
        <text>heme b + 2 H(+) = protoporphyrin IX + Fe(2+)</text>
        <dbReference type="Rhea" id="RHEA:22584"/>
        <dbReference type="ChEBI" id="CHEBI:15378"/>
        <dbReference type="ChEBI" id="CHEBI:29033"/>
        <dbReference type="ChEBI" id="CHEBI:57306"/>
        <dbReference type="ChEBI" id="CHEBI:60344"/>
        <dbReference type="EC" id="4.98.1.1"/>
    </reaction>
</comment>
<sequence length="369" mass="41056">MRFQTEPPFNHGQPERTAILLCNLGTPDEATAPAVRRYLGQFLSDHRVVEIPKPVWLPILHGIILRTRPRQSAAKYASIWTQDGSPLALWTAKQATLLRGWLGEAGHQVAVRHAMRYGNPSIASQLDALKADGATRILILPLYPQYSGTTTASVFDAVYAWAARTRHVPELRFVNRYHDHPGYIDALARSIEAHWKANGQPDKLVMSFHGVPERTRTLGDPYFCESMKTGRLLAERLGLRDERYVLTFQSRFGKAKWLEPYTQPTVEALGKAGTRRVDVVCPGFTSDCLETLEEINMEVREAFLHAGGQEFHYIPCLNDSSHWITALSRIAQQHLAGWPTELDGTAAQADARARALAGGAPKGPVPPGR</sequence>
<dbReference type="EC" id="4.98.1.1" evidence="9 10"/>
<evidence type="ECO:0000313" key="11">
    <source>
        <dbReference type="EMBL" id="MBB6561885.1"/>
    </source>
</evidence>
<evidence type="ECO:0000256" key="4">
    <source>
        <dbReference type="ARBA" id="ARBA00023004"/>
    </source>
</evidence>
<comment type="catalytic activity">
    <reaction evidence="8">
        <text>Fe-coproporphyrin III + 2 H(+) = coproporphyrin III + Fe(2+)</text>
        <dbReference type="Rhea" id="RHEA:49572"/>
        <dbReference type="ChEBI" id="CHEBI:15378"/>
        <dbReference type="ChEBI" id="CHEBI:29033"/>
        <dbReference type="ChEBI" id="CHEBI:68438"/>
        <dbReference type="ChEBI" id="CHEBI:131725"/>
        <dbReference type="EC" id="4.99.1.9"/>
    </reaction>
    <physiologicalReaction direction="right-to-left" evidence="8">
        <dbReference type="Rhea" id="RHEA:49574"/>
    </physiologicalReaction>
</comment>
<dbReference type="Pfam" id="PF00762">
    <property type="entry name" value="Ferrochelatase"/>
    <property type="match status" value="1"/>
</dbReference>
<dbReference type="GO" id="GO:0046872">
    <property type="term" value="F:metal ion binding"/>
    <property type="evidence" value="ECO:0007669"/>
    <property type="project" value="UniProtKB-KW"/>
</dbReference>
<gene>
    <name evidence="9" type="primary">hemH</name>
    <name evidence="11" type="ORF">HNP48_004587</name>
</gene>
<comment type="subcellular location">
    <subcellularLocation>
        <location evidence="9 10">Cytoplasm</location>
    </subcellularLocation>
</comment>
<dbReference type="InterPro" id="IPR001015">
    <property type="entry name" value="Ferrochelatase"/>
</dbReference>
<comment type="similarity">
    <text evidence="1 9 10">Belongs to the ferrochelatase family.</text>
</comment>
<dbReference type="PANTHER" id="PTHR11108">
    <property type="entry name" value="FERROCHELATASE"/>
    <property type="match status" value="1"/>
</dbReference>
<organism evidence="11 12">
    <name type="scientific">Acidovorax soli</name>
    <dbReference type="NCBI Taxonomy" id="592050"/>
    <lineage>
        <taxon>Bacteria</taxon>
        <taxon>Pseudomonadati</taxon>
        <taxon>Pseudomonadota</taxon>
        <taxon>Betaproteobacteria</taxon>
        <taxon>Burkholderiales</taxon>
        <taxon>Comamonadaceae</taxon>
        <taxon>Acidovorax</taxon>
    </lineage>
</organism>
<dbReference type="UniPathway" id="UPA00252">
    <property type="reaction ID" value="UER00325"/>
</dbReference>
<keyword evidence="3 9" id="KW-0479">Metal-binding</keyword>
<dbReference type="GO" id="GO:0005737">
    <property type="term" value="C:cytoplasm"/>
    <property type="evidence" value="ECO:0007669"/>
    <property type="project" value="UniProtKB-SubCell"/>
</dbReference>
<evidence type="ECO:0000256" key="8">
    <source>
        <dbReference type="ARBA" id="ARBA00024536"/>
    </source>
</evidence>
<keyword evidence="4 9" id="KW-0408">Iron</keyword>
<evidence type="ECO:0000256" key="2">
    <source>
        <dbReference type="ARBA" id="ARBA00022490"/>
    </source>
</evidence>
<evidence type="ECO:0000313" key="12">
    <source>
        <dbReference type="Proteomes" id="UP000575083"/>
    </source>
</evidence>
<comment type="pathway">
    <text evidence="9 10">Porphyrin-containing compound metabolism; protoheme biosynthesis; protoheme from protoporphyrin-IX: step 1/1.</text>
</comment>
<evidence type="ECO:0000256" key="5">
    <source>
        <dbReference type="ARBA" id="ARBA00023133"/>
    </source>
</evidence>
<dbReference type="FunFam" id="3.40.50.1400:FF:000002">
    <property type="entry name" value="Ferrochelatase"/>
    <property type="match status" value="1"/>
</dbReference>
<comment type="caution">
    <text evidence="11">The sequence shown here is derived from an EMBL/GenBank/DDBJ whole genome shotgun (WGS) entry which is preliminary data.</text>
</comment>
<feature type="binding site" evidence="9">
    <location>
        <position position="209"/>
    </location>
    <ligand>
        <name>Fe(2+)</name>
        <dbReference type="ChEBI" id="CHEBI:29033"/>
    </ligand>
</feature>
<dbReference type="InterPro" id="IPR033644">
    <property type="entry name" value="Ferrochelatase_C"/>
</dbReference>
<dbReference type="HAMAP" id="MF_00323">
    <property type="entry name" value="Ferrochelatase"/>
    <property type="match status" value="1"/>
</dbReference>
<evidence type="ECO:0000256" key="7">
    <source>
        <dbReference type="ARBA" id="ARBA00023244"/>
    </source>
</evidence>
<keyword evidence="6 9" id="KW-0456">Lyase</keyword>
<dbReference type="CDD" id="cd03411">
    <property type="entry name" value="Ferrochelatase_N"/>
    <property type="match status" value="1"/>
</dbReference>
<dbReference type="Proteomes" id="UP000575083">
    <property type="component" value="Unassembled WGS sequence"/>
</dbReference>
<dbReference type="EMBL" id="JACHLK010000010">
    <property type="protein sequence ID" value="MBB6561885.1"/>
    <property type="molecule type" value="Genomic_DNA"/>
</dbReference>
<keyword evidence="12" id="KW-1185">Reference proteome</keyword>
<dbReference type="CDD" id="cd00419">
    <property type="entry name" value="Ferrochelatase_C"/>
    <property type="match status" value="1"/>
</dbReference>
<dbReference type="PROSITE" id="PS00534">
    <property type="entry name" value="FERROCHELATASE"/>
    <property type="match status" value="1"/>
</dbReference>
<protein>
    <recommendedName>
        <fullName evidence="9 10">Ferrochelatase</fullName>
        <ecNumber evidence="9 10">4.98.1.1</ecNumber>
    </recommendedName>
    <alternativeName>
        <fullName evidence="9">Heme synthase</fullName>
    </alternativeName>
    <alternativeName>
        <fullName evidence="9">Protoheme ferro-lyase</fullName>
    </alternativeName>
</protein>
<keyword evidence="7 9" id="KW-0627">Porphyrin biosynthesis</keyword>
<evidence type="ECO:0000256" key="6">
    <source>
        <dbReference type="ARBA" id="ARBA00023239"/>
    </source>
</evidence>
<reference evidence="11 12" key="1">
    <citation type="submission" date="2020-08" db="EMBL/GenBank/DDBJ databases">
        <title>Functional genomics of gut bacteria from endangered species of beetles.</title>
        <authorList>
            <person name="Carlos-Shanley C."/>
        </authorList>
    </citation>
    <scope>NUCLEOTIDE SEQUENCE [LARGE SCALE GENOMIC DNA]</scope>
    <source>
        <strain evidence="11 12">S00198</strain>
    </source>
</reference>
<keyword evidence="2 9" id="KW-0963">Cytoplasm</keyword>
<evidence type="ECO:0000256" key="9">
    <source>
        <dbReference type="HAMAP-Rule" id="MF_00323"/>
    </source>
</evidence>
<proteinExistence type="inferred from homology"/>
<dbReference type="SUPFAM" id="SSF53800">
    <property type="entry name" value="Chelatase"/>
    <property type="match status" value="1"/>
</dbReference>
<evidence type="ECO:0000256" key="1">
    <source>
        <dbReference type="ARBA" id="ARBA00007718"/>
    </source>
</evidence>
<evidence type="ECO:0000256" key="10">
    <source>
        <dbReference type="RuleBase" id="RU000607"/>
    </source>
</evidence>
<dbReference type="InterPro" id="IPR033659">
    <property type="entry name" value="Ferrochelatase_N"/>
</dbReference>
<evidence type="ECO:0000256" key="3">
    <source>
        <dbReference type="ARBA" id="ARBA00022723"/>
    </source>
</evidence>
<dbReference type="RefSeq" id="WP_184861385.1">
    <property type="nucleotide sequence ID" value="NZ_JACHLK010000010.1"/>
</dbReference>
<keyword evidence="5 9" id="KW-0350">Heme biosynthesis</keyword>
<dbReference type="PANTHER" id="PTHR11108:SF1">
    <property type="entry name" value="FERROCHELATASE, MITOCHONDRIAL"/>
    <property type="match status" value="1"/>
</dbReference>
<name>A0A7X0UBT1_9BURK</name>